<dbReference type="Proteomes" id="UP000515237">
    <property type="component" value="Chromosome"/>
</dbReference>
<keyword evidence="2" id="KW-0808">Transferase</keyword>
<feature type="domain" description="Carbohydrate kinase FGGY N-terminal" evidence="4">
    <location>
        <begin position="6"/>
        <end position="236"/>
    </location>
</feature>
<reference evidence="5 6" key="1">
    <citation type="journal article" date="2018" name="Int. J. Syst. Evol. Microbiol.">
        <title>Adhaeribacter swui sp. nov., isolated from wet mud.</title>
        <authorList>
            <person name="Kim D.U."/>
            <person name="Kim K.W."/>
            <person name="Kang M.S."/>
            <person name="Kim J.Y."/>
            <person name="Jang J.H."/>
            <person name="Kim M.K."/>
        </authorList>
    </citation>
    <scope>NUCLEOTIDE SEQUENCE [LARGE SCALE GENOMIC DNA]</scope>
    <source>
        <strain evidence="5 6">KCTC 52873</strain>
    </source>
</reference>
<organism evidence="5 6">
    <name type="scientific">Adhaeribacter swui</name>
    <dbReference type="NCBI Taxonomy" id="2086471"/>
    <lineage>
        <taxon>Bacteria</taxon>
        <taxon>Pseudomonadati</taxon>
        <taxon>Bacteroidota</taxon>
        <taxon>Cytophagia</taxon>
        <taxon>Cytophagales</taxon>
        <taxon>Hymenobacteraceae</taxon>
        <taxon>Adhaeribacter</taxon>
    </lineage>
</organism>
<evidence type="ECO:0000256" key="2">
    <source>
        <dbReference type="ARBA" id="ARBA00022679"/>
    </source>
</evidence>
<dbReference type="CDD" id="cd07772">
    <property type="entry name" value="ASKHA_NBD_FGGY_NaCK-like"/>
    <property type="match status" value="1"/>
</dbReference>
<protein>
    <recommendedName>
        <fullName evidence="4">Carbohydrate kinase FGGY N-terminal domain-containing protein</fullName>
    </recommendedName>
</protein>
<name>A0A7G7GBH0_9BACT</name>
<dbReference type="AlphaFoldDB" id="A0A7G7GBH0"/>
<dbReference type="GO" id="GO:0005975">
    <property type="term" value="P:carbohydrate metabolic process"/>
    <property type="evidence" value="ECO:0007669"/>
    <property type="project" value="InterPro"/>
</dbReference>
<dbReference type="Pfam" id="PF00370">
    <property type="entry name" value="FGGY_N"/>
    <property type="match status" value="1"/>
</dbReference>
<dbReference type="InterPro" id="IPR018484">
    <property type="entry name" value="FGGY_N"/>
</dbReference>
<accession>A0A7G7GBH0</accession>
<dbReference type="PANTHER" id="PTHR43095:SF2">
    <property type="entry name" value="GLUCONOKINASE"/>
    <property type="match status" value="1"/>
</dbReference>
<dbReference type="SUPFAM" id="SSF53067">
    <property type="entry name" value="Actin-like ATPase domain"/>
    <property type="match status" value="2"/>
</dbReference>
<dbReference type="PANTHER" id="PTHR43095">
    <property type="entry name" value="SUGAR KINASE"/>
    <property type="match status" value="1"/>
</dbReference>
<evidence type="ECO:0000259" key="4">
    <source>
        <dbReference type="Pfam" id="PF00370"/>
    </source>
</evidence>
<sequence length="443" mass="50472">MVPCVAVFDIGKTNKKCVLFDPEYRIIHEIETRFPEITDDDGEPSEDLNSLINWLQQTWQHLENNTQFDIRGLNFTTYGASFVHLNAQNKPATPLYSYLKPFPEDLDQQFHAQYGSKLTFSAQTASPDLGMLNSGKQLYWLKYKKPHLFSQIKCSLHLPQFCAFQFSGQRVSEYTSIGCHTGLWDFTKNQYHNWVYQEDIISLLPRITDYNTTFSIKFRNKQIPVGIGLHDSSAALIPYLQKYQEPFLLLSTGTWGITLNPFAQEPLTEEMLQQDCLNYLTYNGNPVRASRVFIGNEHEVQTKKLAAHFNKPLDYFKTVVYQPEFTPSMVPAGSGMPESGEASAKIIFNYQIAKQFDGGAYQTYEEAYHALIRQLLAPQIKAIHLASEYRLAAFKYLLVDGGFSKNKIFMALLQEAFPTLQIIVAENSQGTALGAAMALQIWQ</sequence>
<evidence type="ECO:0000313" key="5">
    <source>
        <dbReference type="EMBL" id="QNF34504.1"/>
    </source>
</evidence>
<keyword evidence="3" id="KW-0418">Kinase</keyword>
<dbReference type="KEGG" id="aswu:HUW51_17885"/>
<keyword evidence="6" id="KW-1185">Reference proteome</keyword>
<dbReference type="RefSeq" id="WP_185270982.1">
    <property type="nucleotide sequence ID" value="NZ_CP055156.1"/>
</dbReference>
<comment type="similarity">
    <text evidence="1">Belongs to the FGGY kinase family.</text>
</comment>
<dbReference type="EMBL" id="CP055156">
    <property type="protein sequence ID" value="QNF34504.1"/>
    <property type="molecule type" value="Genomic_DNA"/>
</dbReference>
<dbReference type="InterPro" id="IPR050406">
    <property type="entry name" value="FGGY_Carb_Kinase"/>
</dbReference>
<proteinExistence type="inferred from homology"/>
<evidence type="ECO:0000313" key="6">
    <source>
        <dbReference type="Proteomes" id="UP000515237"/>
    </source>
</evidence>
<evidence type="ECO:0000256" key="1">
    <source>
        <dbReference type="ARBA" id="ARBA00009156"/>
    </source>
</evidence>
<dbReference type="GO" id="GO:0016301">
    <property type="term" value="F:kinase activity"/>
    <property type="evidence" value="ECO:0007669"/>
    <property type="project" value="UniProtKB-KW"/>
</dbReference>
<evidence type="ECO:0000256" key="3">
    <source>
        <dbReference type="ARBA" id="ARBA00022777"/>
    </source>
</evidence>
<dbReference type="InterPro" id="IPR043129">
    <property type="entry name" value="ATPase_NBD"/>
</dbReference>
<gene>
    <name evidence="5" type="ORF">HUW51_17885</name>
</gene>
<dbReference type="Gene3D" id="3.30.420.40">
    <property type="match status" value="2"/>
</dbReference>